<dbReference type="HOGENOM" id="CLU_589965_0_0_1"/>
<protein>
    <recommendedName>
        <fullName evidence="2">NACHT domain-containing protein</fullName>
    </recommendedName>
</protein>
<proteinExistence type="predicted"/>
<organism evidence="3 4">
    <name type="scientific">Eutypa lata (strain UCR-EL1)</name>
    <name type="common">Grapevine dieback disease fungus</name>
    <name type="synonym">Eutypa armeniacae</name>
    <dbReference type="NCBI Taxonomy" id="1287681"/>
    <lineage>
        <taxon>Eukaryota</taxon>
        <taxon>Fungi</taxon>
        <taxon>Dikarya</taxon>
        <taxon>Ascomycota</taxon>
        <taxon>Pezizomycotina</taxon>
        <taxon>Sordariomycetes</taxon>
        <taxon>Xylariomycetidae</taxon>
        <taxon>Xylariales</taxon>
        <taxon>Diatrypaceae</taxon>
        <taxon>Eutypa</taxon>
    </lineage>
</organism>
<gene>
    <name evidence="3" type="ORF">UCREL1_6809</name>
</gene>
<dbReference type="STRING" id="1287681.M7T8Q3"/>
<evidence type="ECO:0000259" key="2">
    <source>
        <dbReference type="PROSITE" id="PS50837"/>
    </source>
</evidence>
<dbReference type="PANTHER" id="PTHR10039:SF5">
    <property type="entry name" value="NACHT DOMAIN-CONTAINING PROTEIN"/>
    <property type="match status" value="1"/>
</dbReference>
<evidence type="ECO:0000256" key="1">
    <source>
        <dbReference type="ARBA" id="ARBA00022737"/>
    </source>
</evidence>
<reference evidence="4" key="1">
    <citation type="journal article" date="2013" name="Genome Announc.">
        <title>Draft genome sequence of the grapevine dieback fungus Eutypa lata UCR-EL1.</title>
        <authorList>
            <person name="Blanco-Ulate B."/>
            <person name="Rolshausen P.E."/>
            <person name="Cantu D."/>
        </authorList>
    </citation>
    <scope>NUCLEOTIDE SEQUENCE [LARGE SCALE GENOMIC DNA]</scope>
    <source>
        <strain evidence="4">UCR-EL1</strain>
    </source>
</reference>
<dbReference type="SUPFAM" id="SSF52540">
    <property type="entry name" value="P-loop containing nucleoside triphosphate hydrolases"/>
    <property type="match status" value="1"/>
</dbReference>
<dbReference type="OMA" id="KWEASEY"/>
<feature type="domain" description="NACHT" evidence="2">
    <location>
        <begin position="105"/>
        <end position="264"/>
    </location>
</feature>
<dbReference type="InterPro" id="IPR007111">
    <property type="entry name" value="NACHT_NTPase"/>
</dbReference>
<dbReference type="KEGG" id="ela:UCREL1_6809"/>
<dbReference type="OrthoDB" id="443402at2759"/>
<dbReference type="InterPro" id="IPR056693">
    <property type="entry name" value="DUF7791"/>
</dbReference>
<dbReference type="AlphaFoldDB" id="M7T8Q3"/>
<keyword evidence="4" id="KW-1185">Reference proteome</keyword>
<dbReference type="Pfam" id="PF24883">
    <property type="entry name" value="NPHP3_N"/>
    <property type="match status" value="1"/>
</dbReference>
<accession>M7T8Q3</accession>
<dbReference type="InterPro" id="IPR027417">
    <property type="entry name" value="P-loop_NTPase"/>
</dbReference>
<name>M7T8Q3_EUTLA</name>
<sequence length="510" mass="59035">MIPIGPLRNQRHMNEMIIYALSDKWDASNWIRNNQPEQCESVKERQYAASITMSLFFDSMGNREAQIPERYARTFEWVFKEPRRSEEGQFLWHSFPKWLEEDSDQIYWVTGKPGAGKSTLIKFIAHDARLHRHLSQWTDGAQLLIGRYFPWNASVEALQKTHEGLLRTLLFEILKQNKSLVARVFPGRWFLLELFNGALDLPEPKADELMRAFRALLSETSKSLKLVLIIDGLDEFEGDHTRLTNLLREANLKPWVKICTSSRPWNVFKDEYINNPMLQLEKLTHDDIELYVRENFQRSLGFQAFQVTNPAMATTMIGDIVEKAQGVFLWVSIVSGLLKEFFQEGCNQADLESVIDGLPNEVFQLFTYLWDRTNVKFRKEASEYFQVMRAFKEPHSVPYCLTFWLGDTAVSADIKAEDITREYVSKAVESLARKLVSRTGGLLETSFLPGEPEKSRVDYMHRTAADWVSKQWDVIASSTDENFDPNLWVLKGEVIITKPITSRKSARQIG</sequence>
<evidence type="ECO:0000313" key="3">
    <source>
        <dbReference type="EMBL" id="EMR66196.1"/>
    </source>
</evidence>
<dbReference type="Pfam" id="PF25053">
    <property type="entry name" value="DUF7791"/>
    <property type="match status" value="1"/>
</dbReference>
<dbReference type="eggNOG" id="ENOG502SHWY">
    <property type="taxonomic scope" value="Eukaryota"/>
</dbReference>
<dbReference type="InterPro" id="IPR056884">
    <property type="entry name" value="NPHP3-like_N"/>
</dbReference>
<keyword evidence="1" id="KW-0677">Repeat</keyword>
<evidence type="ECO:0000313" key="4">
    <source>
        <dbReference type="Proteomes" id="UP000012174"/>
    </source>
</evidence>
<dbReference type="PROSITE" id="PS50837">
    <property type="entry name" value="NACHT"/>
    <property type="match status" value="1"/>
</dbReference>
<dbReference type="Proteomes" id="UP000012174">
    <property type="component" value="Unassembled WGS sequence"/>
</dbReference>
<dbReference type="Gene3D" id="3.40.50.300">
    <property type="entry name" value="P-loop containing nucleotide triphosphate hydrolases"/>
    <property type="match status" value="1"/>
</dbReference>
<dbReference type="EMBL" id="KB706696">
    <property type="protein sequence ID" value="EMR66196.1"/>
    <property type="molecule type" value="Genomic_DNA"/>
</dbReference>
<dbReference type="PANTHER" id="PTHR10039">
    <property type="entry name" value="AMELOGENIN"/>
    <property type="match status" value="1"/>
</dbReference>